<proteinExistence type="predicted"/>
<keyword evidence="1" id="KW-0808">Transferase</keyword>
<dbReference type="SUPFAM" id="SSF52335">
    <property type="entry name" value="Methylglyoxal synthase-like"/>
    <property type="match status" value="1"/>
</dbReference>
<dbReference type="PATRIC" id="fig|1121405.3.peg.2597"/>
<evidence type="ECO:0000256" key="4">
    <source>
        <dbReference type="ARBA" id="ARBA00023268"/>
    </source>
</evidence>
<dbReference type="SMART" id="SM00851">
    <property type="entry name" value="MGS"/>
    <property type="match status" value="1"/>
</dbReference>
<evidence type="ECO:0000313" key="8">
    <source>
        <dbReference type="Proteomes" id="UP000014977"/>
    </source>
</evidence>
<dbReference type="PANTHER" id="PTHR11692">
    <property type="entry name" value="BIFUNCTIONAL PURINE BIOSYNTHESIS PROTEIN PURH"/>
    <property type="match status" value="1"/>
</dbReference>
<feature type="compositionally biased region" description="Polar residues" evidence="5">
    <location>
        <begin position="7"/>
        <end position="21"/>
    </location>
</feature>
<keyword evidence="4" id="KW-0511">Multifunctional enzyme</keyword>
<dbReference type="Pfam" id="PF02142">
    <property type="entry name" value="MGS"/>
    <property type="match status" value="1"/>
</dbReference>
<keyword evidence="2" id="KW-0658">Purine biosynthesis</keyword>
<dbReference type="InterPro" id="IPR011607">
    <property type="entry name" value="MGS-like_dom"/>
</dbReference>
<dbReference type="STRING" id="897.B2D07_04615"/>
<dbReference type="EMBL" id="ATHJ01000094">
    <property type="protein sequence ID" value="EPR38814.1"/>
    <property type="molecule type" value="Genomic_DNA"/>
</dbReference>
<evidence type="ECO:0000256" key="3">
    <source>
        <dbReference type="ARBA" id="ARBA00022801"/>
    </source>
</evidence>
<evidence type="ECO:0000256" key="1">
    <source>
        <dbReference type="ARBA" id="ARBA00022679"/>
    </source>
</evidence>
<dbReference type="PROSITE" id="PS51855">
    <property type="entry name" value="MGS"/>
    <property type="match status" value="1"/>
</dbReference>
<keyword evidence="8" id="KW-1185">Reference proteome</keyword>
<dbReference type="GO" id="GO:0006189">
    <property type="term" value="P:'de novo' IMP biosynthetic process"/>
    <property type="evidence" value="ECO:0007669"/>
    <property type="project" value="TreeGrafter"/>
</dbReference>
<reference evidence="7 8" key="1">
    <citation type="journal article" date="2013" name="Genome Announc.">
        <title>Draft genome sequences for three mercury-methylating, sulfate-reducing bacteria.</title>
        <authorList>
            <person name="Brown S.D."/>
            <person name="Hurt R.A.Jr."/>
            <person name="Gilmour C.C."/>
            <person name="Elias D.A."/>
        </authorList>
    </citation>
    <scope>NUCLEOTIDE SEQUENCE [LARGE SCALE GENOMIC DNA]</scope>
    <source>
        <strain evidence="7 8">DSM 2059</strain>
    </source>
</reference>
<protein>
    <submittedName>
        <fullName evidence="7">AICARFT/IMPCHase bienzyme</fullName>
    </submittedName>
</protein>
<gene>
    <name evidence="7" type="ORF">dsmv_0224</name>
</gene>
<dbReference type="FunFam" id="3.40.50.1380:FF:000001">
    <property type="entry name" value="Bifunctional purine biosynthesis protein PurH"/>
    <property type="match status" value="1"/>
</dbReference>
<dbReference type="GO" id="GO:0003937">
    <property type="term" value="F:IMP cyclohydrolase activity"/>
    <property type="evidence" value="ECO:0007669"/>
    <property type="project" value="InterPro"/>
</dbReference>
<dbReference type="GO" id="GO:0005829">
    <property type="term" value="C:cytosol"/>
    <property type="evidence" value="ECO:0007669"/>
    <property type="project" value="TreeGrafter"/>
</dbReference>
<evidence type="ECO:0000313" key="7">
    <source>
        <dbReference type="EMBL" id="EPR38814.1"/>
    </source>
</evidence>
<dbReference type="Pfam" id="PF01808">
    <property type="entry name" value="AICARFT_IMPCHas"/>
    <property type="match status" value="1"/>
</dbReference>
<dbReference type="InterPro" id="IPR002695">
    <property type="entry name" value="PurH-like"/>
</dbReference>
<dbReference type="Proteomes" id="UP000014977">
    <property type="component" value="Unassembled WGS sequence"/>
</dbReference>
<dbReference type="PANTHER" id="PTHR11692:SF0">
    <property type="entry name" value="BIFUNCTIONAL PURINE BIOSYNTHESIS PROTEIN ATIC"/>
    <property type="match status" value="1"/>
</dbReference>
<evidence type="ECO:0000256" key="5">
    <source>
        <dbReference type="SAM" id="MobiDB-lite"/>
    </source>
</evidence>
<keyword evidence="3" id="KW-0378">Hydrolase</keyword>
<dbReference type="GO" id="GO:0004643">
    <property type="term" value="F:phosphoribosylaminoimidazolecarboxamide formyltransferase activity"/>
    <property type="evidence" value="ECO:0007669"/>
    <property type="project" value="InterPro"/>
</dbReference>
<name>S7UX99_DESML</name>
<feature type="domain" description="MGS-like" evidence="6">
    <location>
        <begin position="46"/>
        <end position="201"/>
    </location>
</feature>
<organism evidence="7 8">
    <name type="scientific">Desulfococcus multivorans DSM 2059</name>
    <dbReference type="NCBI Taxonomy" id="1121405"/>
    <lineage>
        <taxon>Bacteria</taxon>
        <taxon>Pseudomonadati</taxon>
        <taxon>Thermodesulfobacteriota</taxon>
        <taxon>Desulfobacteria</taxon>
        <taxon>Desulfobacterales</taxon>
        <taxon>Desulfococcaceae</taxon>
        <taxon>Desulfococcus</taxon>
    </lineage>
</organism>
<evidence type="ECO:0000256" key="2">
    <source>
        <dbReference type="ARBA" id="ARBA00022755"/>
    </source>
</evidence>
<dbReference type="InterPro" id="IPR036914">
    <property type="entry name" value="MGS-like_dom_sf"/>
</dbReference>
<sequence length="264" mass="28639">MGLTPVGSYSKNRSAPQNIQQKGGRAGPRGCRHGKTMSMNVVDKIDDLVKVNHVLVSVSDKSGLAAFIPGLIEINPEIRILSTGGTFGRIREILGGDADKHLTPVSDYTGQPETQGGLVKTLDFKIYLGLLTETYNPSHQADLKRTGGVPIDMVVVNLYPFQATIAKPDVTLEAARGNIDIGGPCMIRAAAKNFIRVASVVDPGDYASILDVMRSRSGQTTLEMRFALARKAFDHTAHYDQAIAGFLNEQPIEAARRCYADDRR</sequence>
<dbReference type="Gene3D" id="3.40.50.1380">
    <property type="entry name" value="Methylglyoxal synthase-like domain"/>
    <property type="match status" value="1"/>
</dbReference>
<evidence type="ECO:0000259" key="6">
    <source>
        <dbReference type="PROSITE" id="PS51855"/>
    </source>
</evidence>
<accession>S7UX99</accession>
<dbReference type="CDD" id="cd01421">
    <property type="entry name" value="IMPCH"/>
    <property type="match status" value="1"/>
</dbReference>
<dbReference type="eggNOG" id="COG0138">
    <property type="taxonomic scope" value="Bacteria"/>
</dbReference>
<dbReference type="AlphaFoldDB" id="S7UX99"/>
<feature type="region of interest" description="Disordered" evidence="5">
    <location>
        <begin position="1"/>
        <end position="34"/>
    </location>
</feature>
<comment type="caution">
    <text evidence="7">The sequence shown here is derived from an EMBL/GenBank/DDBJ whole genome shotgun (WGS) entry which is preliminary data.</text>
</comment>